<proteinExistence type="inferred from homology"/>
<gene>
    <name evidence="4" type="ORF">RCC_10605</name>
</gene>
<sequence length="285" mass="32585">MPASARVSGLRDLITVTVRASTQKRTAETRRIFKANTNSNLGGRKLKVDSAAGSRRPETSKPNQQKWPVVFKQLQSTMSVPNATLGVDKIVRFYGEGAKDIEGRTLNEILNYENDTLEIKHDYIQFLFPLPEGSSYNVKAPIITRSTRDAFVERPDLRDQLFRSCERMAGFYGFNIVVDDTDYKFIPKPEFLSLATDTWMTRIDHNHLRISRIIRCLRILGHKSLALAFYDALLECDEEQVVGRKSLMYWERAAKRPLHLPPEEDDEDAEGVTWLRYVVPVPHAG</sequence>
<feature type="domain" description="Opioid growth factor receptor (OGFr) conserved" evidence="3">
    <location>
        <begin position="111"/>
        <end position="234"/>
    </location>
</feature>
<evidence type="ECO:0000256" key="2">
    <source>
        <dbReference type="SAM" id="MobiDB-lite"/>
    </source>
</evidence>
<evidence type="ECO:0000259" key="3">
    <source>
        <dbReference type="Pfam" id="PF04664"/>
    </source>
</evidence>
<dbReference type="Pfam" id="PF04664">
    <property type="entry name" value="OGFr_N"/>
    <property type="match status" value="1"/>
</dbReference>
<protein>
    <recommendedName>
        <fullName evidence="3">Opioid growth factor receptor (OGFr) conserved domain-containing protein</fullName>
    </recommendedName>
</protein>
<dbReference type="AlphaFoldDB" id="A0A2D3V3M0"/>
<feature type="region of interest" description="Disordered" evidence="2">
    <location>
        <begin position="43"/>
        <end position="65"/>
    </location>
</feature>
<evidence type="ECO:0000313" key="5">
    <source>
        <dbReference type="Proteomes" id="UP000225277"/>
    </source>
</evidence>
<comment type="similarity">
    <text evidence="1">Belongs to the opioid growth factor receptor family.</text>
</comment>
<dbReference type="GeneID" id="35605646"/>
<dbReference type="GO" id="GO:0016020">
    <property type="term" value="C:membrane"/>
    <property type="evidence" value="ECO:0007669"/>
    <property type="project" value="InterPro"/>
</dbReference>
<dbReference type="PANTHER" id="PTHR14015">
    <property type="entry name" value="OPIOID GROWTH FACTOR RECEPTOR OGFR ZETA-TYPE OPIOID RECEPTOR"/>
    <property type="match status" value="1"/>
</dbReference>
<reference evidence="4 5" key="1">
    <citation type="submission" date="2016-03" db="EMBL/GenBank/DDBJ databases">
        <authorList>
            <person name="Ploux O."/>
        </authorList>
    </citation>
    <scope>NUCLEOTIDE SEQUENCE [LARGE SCALE GENOMIC DNA]</scope>
    <source>
        <strain evidence="4 5">URUG2</strain>
    </source>
</reference>
<dbReference type="Proteomes" id="UP000225277">
    <property type="component" value="Unassembled WGS sequence"/>
</dbReference>
<evidence type="ECO:0000313" key="4">
    <source>
        <dbReference type="EMBL" id="CZT24877.1"/>
    </source>
</evidence>
<accession>A0A2D3V3M0</accession>
<keyword evidence="5" id="KW-1185">Reference proteome</keyword>
<name>A0A2D3V3M0_9PEZI</name>
<dbReference type="GO" id="GO:0140625">
    <property type="term" value="F:opioid growth factor receptor activity"/>
    <property type="evidence" value="ECO:0007669"/>
    <property type="project" value="InterPro"/>
</dbReference>
<dbReference type="STRING" id="112498.A0A2D3V3M0"/>
<dbReference type="RefSeq" id="XP_023631600.1">
    <property type="nucleotide sequence ID" value="XM_023775832.1"/>
</dbReference>
<organism evidence="4 5">
    <name type="scientific">Ramularia collo-cygni</name>
    <dbReference type="NCBI Taxonomy" id="112498"/>
    <lineage>
        <taxon>Eukaryota</taxon>
        <taxon>Fungi</taxon>
        <taxon>Dikarya</taxon>
        <taxon>Ascomycota</taxon>
        <taxon>Pezizomycotina</taxon>
        <taxon>Dothideomycetes</taxon>
        <taxon>Dothideomycetidae</taxon>
        <taxon>Mycosphaerellales</taxon>
        <taxon>Mycosphaerellaceae</taxon>
        <taxon>Ramularia</taxon>
    </lineage>
</organism>
<dbReference type="EMBL" id="FJUY01000023">
    <property type="protein sequence ID" value="CZT24877.1"/>
    <property type="molecule type" value="Genomic_DNA"/>
</dbReference>
<dbReference type="InterPro" id="IPR039574">
    <property type="entry name" value="OGFr"/>
</dbReference>
<dbReference type="OrthoDB" id="9030204at2759"/>
<evidence type="ECO:0000256" key="1">
    <source>
        <dbReference type="ARBA" id="ARBA00010365"/>
    </source>
</evidence>
<dbReference type="PANTHER" id="PTHR14015:SF2">
    <property type="entry name" value="OPIOID GROWTH FACTOR RECEPTOR (OGFR) CONSERVED DOMAIN-CONTAINING PROTEIN"/>
    <property type="match status" value="1"/>
</dbReference>
<dbReference type="InterPro" id="IPR006757">
    <property type="entry name" value="OGF_rcpt"/>
</dbReference>